<dbReference type="InterPro" id="IPR035396">
    <property type="entry name" value="Bac_rhamnosid6H"/>
</dbReference>
<comment type="caution">
    <text evidence="4">The sequence shown here is derived from an EMBL/GenBank/DDBJ whole genome shotgun (WGS) entry which is preliminary data.</text>
</comment>
<dbReference type="GO" id="GO:0016798">
    <property type="term" value="F:hydrolase activity, acting on glycosyl bonds"/>
    <property type="evidence" value="ECO:0007669"/>
    <property type="project" value="UniProtKB-KW"/>
</dbReference>
<keyword evidence="4" id="KW-0326">Glycosidase</keyword>
<dbReference type="RefSeq" id="WP_269415153.1">
    <property type="nucleotide sequence ID" value="NZ_JAPWGL010000002.1"/>
</dbReference>
<dbReference type="SUPFAM" id="SSF48208">
    <property type="entry name" value="Six-hairpin glycosidases"/>
    <property type="match status" value="1"/>
</dbReference>
<dbReference type="InterPro" id="IPR013737">
    <property type="entry name" value="Bac_rhamnosid_N"/>
</dbReference>
<feature type="domain" description="Alpha-L-rhamnosidase C-terminal" evidence="3">
    <location>
        <begin position="693"/>
        <end position="760"/>
    </location>
</feature>
<feature type="domain" description="Alpha-L-rhamnosidase six-hairpin glycosidase" evidence="2">
    <location>
        <begin position="332"/>
        <end position="606"/>
    </location>
</feature>
<evidence type="ECO:0000259" key="2">
    <source>
        <dbReference type="Pfam" id="PF17389"/>
    </source>
</evidence>
<keyword evidence="5" id="KW-1185">Reference proteome</keyword>
<dbReference type="Pfam" id="PF08531">
    <property type="entry name" value="Bac_rhamnosid_N"/>
    <property type="match status" value="1"/>
</dbReference>
<evidence type="ECO:0000313" key="4">
    <source>
        <dbReference type="EMBL" id="MCZ4223356.1"/>
    </source>
</evidence>
<dbReference type="Gene3D" id="2.60.120.260">
    <property type="entry name" value="Galactose-binding domain-like"/>
    <property type="match status" value="1"/>
</dbReference>
<proteinExistence type="predicted"/>
<dbReference type="Gene3D" id="2.60.420.10">
    <property type="entry name" value="Maltose phosphorylase, domain 3"/>
    <property type="match status" value="1"/>
</dbReference>
<dbReference type="InterPro" id="IPR008928">
    <property type="entry name" value="6-hairpin_glycosidase_sf"/>
</dbReference>
<dbReference type="InterPro" id="IPR035398">
    <property type="entry name" value="Bac_rhamnosid_C"/>
</dbReference>
<dbReference type="PANTHER" id="PTHR34987:SF2">
    <property type="entry name" value="B, PUTATIVE (AFU_ORTHOLOGUE AFUA_7G05040)-RELATED"/>
    <property type="match status" value="1"/>
</dbReference>
<accession>A0ABT4KWQ3</accession>
<reference evidence="4" key="1">
    <citation type="submission" date="2022-12" db="EMBL/GenBank/DDBJ databases">
        <title>Genome sequence of SJ11.</title>
        <authorList>
            <person name="Woo H."/>
        </authorList>
    </citation>
    <scope>NUCLEOTIDE SEQUENCE</scope>
    <source>
        <strain evidence="4">SJ11</strain>
    </source>
</reference>
<dbReference type="InterPro" id="IPR012341">
    <property type="entry name" value="6hp_glycosidase-like_sf"/>
</dbReference>
<evidence type="ECO:0000259" key="3">
    <source>
        <dbReference type="Pfam" id="PF17390"/>
    </source>
</evidence>
<feature type="domain" description="Bacterial alpha-L-rhamnosidase N-terminal" evidence="1">
    <location>
        <begin position="67"/>
        <end position="208"/>
    </location>
</feature>
<gene>
    <name evidence="4" type="ORF">O0931_08610</name>
</gene>
<dbReference type="EMBL" id="JAPWGL010000002">
    <property type="protein sequence ID" value="MCZ4223356.1"/>
    <property type="molecule type" value="Genomic_DNA"/>
</dbReference>
<keyword evidence="4" id="KW-0378">Hydrolase</keyword>
<evidence type="ECO:0000259" key="1">
    <source>
        <dbReference type="Pfam" id="PF08531"/>
    </source>
</evidence>
<organism evidence="4 5">
    <name type="scientific">Pedobacter rhodius</name>
    <dbReference type="NCBI Taxonomy" id="3004098"/>
    <lineage>
        <taxon>Bacteria</taxon>
        <taxon>Pseudomonadati</taxon>
        <taxon>Bacteroidota</taxon>
        <taxon>Sphingobacteriia</taxon>
        <taxon>Sphingobacteriales</taxon>
        <taxon>Sphingobacteriaceae</taxon>
        <taxon>Pedobacter</taxon>
    </lineage>
</organism>
<dbReference type="Proteomes" id="UP001144341">
    <property type="component" value="Unassembled WGS sequence"/>
</dbReference>
<dbReference type="InterPro" id="IPR008979">
    <property type="entry name" value="Galactose-bd-like_sf"/>
</dbReference>
<evidence type="ECO:0000313" key="5">
    <source>
        <dbReference type="Proteomes" id="UP001144341"/>
    </source>
</evidence>
<name>A0ABT4KWQ3_9SPHI</name>
<sequence length="799" mass="92183">MNRHFPKIICSIIILFLFTFSIDAYSQDKISKILDKNYIWNVQDSSIKGDLHVVFRKSFSVAEVSKSATLNLFAYNRFAVFINGKYLMRGPVRFENKGPQYASANIAAYLKKGKNVVVVVVHRFDHTGQIMAHEAGFTALIDLKDAAKRQIKTDNSWKVSPEYAYLNRSFAWSSIRENIDARKMPANYTSCTFNDQSWANAVKVKNLTNFYALRKQELPFLKETIIPNLTINTKPAARLFPISIKQGDTLKVRLPDYYQAYLSLDLQAEAGAVLRLFDKDGELNNTYTTRNGLQNYTTYDTYGTKNFIIYATKGDLKLNRLNLTERTYPFERIGSFQSSDKMLNKLWDRLTRSLQILSEDAYVDCADRERVEWMDCDPPAFDVTRTAMAGPDLNGKKMYADARLLKEMLRRTALSQQPDGRVKAHTASDRWDIHGYMEDRTCDWVEGVRRYYESTGDKAFIKEIWLPVTRQLNWFLERRTERGLVKAREWEVSTNPLRYQVCEGTGLNAFIFKALTDAAYLGKEIGQNEEAAYFGDAAQKLRTAINKYLWNKDKGTYYSAYIDNEAAARKIFAAQKMDISIKDGYAEPTFEAAIFAIDQEVVPKSRLDSMKQFLKNKWDKPYCFMTYYYSFKQMYAENKGKTDEKILDMIRERWKATLDYDWQTAWEHYFEEGSKVHIYGVFPAYFLSAYVLGVRLDGPVWNKKLVIDPRLGNLDYANGDVVTEFGKTSVSWTKTKTGMKFNVTVPKGVTARLKLNGENTVANFRLNNKPKNLKNENGQYYVDITGGEWWGEISYKSGS</sequence>
<dbReference type="Gene3D" id="1.50.10.10">
    <property type="match status" value="1"/>
</dbReference>
<dbReference type="Pfam" id="PF17389">
    <property type="entry name" value="Bac_rhamnosid6H"/>
    <property type="match status" value="1"/>
</dbReference>
<dbReference type="SUPFAM" id="SSF49785">
    <property type="entry name" value="Galactose-binding domain-like"/>
    <property type="match status" value="1"/>
</dbReference>
<protein>
    <submittedName>
        <fullName evidence="4">Trehalase family glycosidase</fullName>
    </submittedName>
</protein>
<dbReference type="Pfam" id="PF17390">
    <property type="entry name" value="Bac_rhamnosid_C"/>
    <property type="match status" value="1"/>
</dbReference>
<dbReference type="PANTHER" id="PTHR34987">
    <property type="entry name" value="C, PUTATIVE (AFU_ORTHOLOGUE AFUA_3G02880)-RELATED"/>
    <property type="match status" value="1"/>
</dbReference>